<proteinExistence type="predicted"/>
<feature type="domain" description="Phage tail tape measure protein" evidence="2">
    <location>
        <begin position="99"/>
        <end position="291"/>
    </location>
</feature>
<dbReference type="AlphaFoldDB" id="A0A6M3J350"/>
<dbReference type="NCBIfam" id="TIGR01760">
    <property type="entry name" value="tape_meas_TP901"/>
    <property type="match status" value="1"/>
</dbReference>
<evidence type="ECO:0000259" key="2">
    <source>
        <dbReference type="Pfam" id="PF10145"/>
    </source>
</evidence>
<dbReference type="PANTHER" id="PTHR37813:SF1">
    <property type="entry name" value="FELS-2 PROPHAGE PROTEIN"/>
    <property type="match status" value="1"/>
</dbReference>
<dbReference type="EMBL" id="MT141512">
    <property type="protein sequence ID" value="QJA64074.1"/>
    <property type="molecule type" value="Genomic_DNA"/>
</dbReference>
<organism evidence="3">
    <name type="scientific">viral metagenome</name>
    <dbReference type="NCBI Taxonomy" id="1070528"/>
    <lineage>
        <taxon>unclassified sequences</taxon>
        <taxon>metagenomes</taxon>
        <taxon>organismal metagenomes</taxon>
    </lineage>
</organism>
<gene>
    <name evidence="3" type="ORF">MM415B00544_0019</name>
</gene>
<dbReference type="PANTHER" id="PTHR37813">
    <property type="entry name" value="FELS-2 PROPHAGE PROTEIN"/>
    <property type="match status" value="1"/>
</dbReference>
<name>A0A6M3J350_9ZZZZ</name>
<accession>A0A6M3J350</accession>
<protein>
    <submittedName>
        <fullName evidence="3">Putative tail protein</fullName>
    </submittedName>
</protein>
<dbReference type="InterPro" id="IPR010090">
    <property type="entry name" value="Phage_tape_meas"/>
</dbReference>
<evidence type="ECO:0000313" key="3">
    <source>
        <dbReference type="EMBL" id="QJA64074.1"/>
    </source>
</evidence>
<sequence length="903" mass="95213">MADLSKTVSIIFQGDDQISPALKNIDKKLSALSSGIGNVTGPLAGVADKILTIEVAAAALAAGGLAIATKTAGEFGDQFREISTLTDATGQDLDKFRGEILDYGRDSRKSYEEINASVYSAISAGTDYTKSLDLVSKAEKLSIAGKADLNSTTVLLASTLNAYGASVDQAEKYSDVFFKTVKLGQTTLPELAATLSNVTGVAASTGVPIETLSAALAALTASGQPTAQAVTGVKGALAAILKPSGEAAALAKELGIDFGVTALKTKGFEGVLNDAARATKGNTEQMSTLFGRVEALNSVLVLTGKGSEKFAAAMKEMQNASGATDAAFKKMSEGFALTNQRIVNNLKATLIEVGTPLLDEYGEIADGIVSVFKGLSIGLNAGAFDPVFKMLEKFGTDAAKYLQEVAKAMPEALGDLEFNDFIKSIDSMGGSLKASFKALFGDIDLTTPAGLAQAMQKIVDGFTALNNVTSGVIKGLEPFLEIIGKAIDKFSNLDAATQEGIGTVAGFAKGIESLRGVFDALQPVMYALTSVAIVNIGKTFFEIGKGAVGLAGNLTAALPSISNFIGAAGKGGLVGLSAAAGYGIGTLINEYVPGVKGATEGIIGLADKLLNFSGTQGDVYEKMFESSKKFGEVKDNVDAVSASIQAVPEKKETRIIVTADSDEALEVQRILDEMKNSKLTLTADVDPVKKAFEDLEYWHDGEWKSIKVPVETSIDAAALAKTKEQLEKEIPAEKLYEIKIKYEAEQQLAKLKADADLAGKAMEWTAKIKIEDAQASADKLKAIAAMVTETWKVSGEVIGKSLGILGDLDPSKSNWISIRNIIEKQMQAENQLRQQTFDLLQKQTEAEIALTRAKTERLSSGDGMIQIQADGMEPYIEAFMWAILEKIQIRANDVQSEFLLGVA</sequence>
<keyword evidence="1" id="KW-1188">Viral release from host cell</keyword>
<reference evidence="3" key="1">
    <citation type="submission" date="2020-03" db="EMBL/GenBank/DDBJ databases">
        <title>The deep terrestrial virosphere.</title>
        <authorList>
            <person name="Holmfeldt K."/>
            <person name="Nilsson E."/>
            <person name="Simone D."/>
            <person name="Lopez-Fernandez M."/>
            <person name="Wu X."/>
            <person name="de Brujin I."/>
            <person name="Lundin D."/>
            <person name="Andersson A."/>
            <person name="Bertilsson S."/>
            <person name="Dopson M."/>
        </authorList>
    </citation>
    <scope>NUCLEOTIDE SEQUENCE</scope>
    <source>
        <strain evidence="3">MM415B00544</strain>
    </source>
</reference>
<evidence type="ECO:0000256" key="1">
    <source>
        <dbReference type="ARBA" id="ARBA00022612"/>
    </source>
</evidence>
<dbReference type="Pfam" id="PF10145">
    <property type="entry name" value="PhageMin_Tail"/>
    <property type="match status" value="1"/>
</dbReference>